<gene>
    <name evidence="7" type="ORF">A9Y76_21225</name>
</gene>
<feature type="binding site" description="axial binding residue" evidence="6">
    <location>
        <position position="38"/>
    </location>
    <ligand>
        <name>heme c</name>
        <dbReference type="ChEBI" id="CHEBI:61717"/>
    </ligand>
    <ligandPart>
        <name>Fe</name>
        <dbReference type="ChEBI" id="CHEBI:18248"/>
    </ligandPart>
</feature>
<dbReference type="Pfam" id="PF00034">
    <property type="entry name" value="Cytochrom_C"/>
    <property type="match status" value="1"/>
</dbReference>
<dbReference type="GO" id="GO:0005506">
    <property type="term" value="F:iron ion binding"/>
    <property type="evidence" value="ECO:0007669"/>
    <property type="project" value="InterPro"/>
</dbReference>
<evidence type="ECO:0000313" key="7">
    <source>
        <dbReference type="EMBL" id="ANJ75059.1"/>
    </source>
</evidence>
<evidence type="ECO:0000256" key="2">
    <source>
        <dbReference type="ARBA" id="ARBA00022617"/>
    </source>
</evidence>
<keyword evidence="8" id="KW-1185">Reference proteome</keyword>
<feature type="binding site" description="covalent" evidence="6">
    <location>
        <position position="42"/>
    </location>
    <ligand>
        <name>heme c</name>
        <dbReference type="ChEBI" id="CHEBI:61717"/>
    </ligand>
</feature>
<evidence type="ECO:0000256" key="5">
    <source>
        <dbReference type="ARBA" id="ARBA00023004"/>
    </source>
</evidence>
<dbReference type="SUPFAM" id="SSF46626">
    <property type="entry name" value="Cytochrome c"/>
    <property type="match status" value="1"/>
</dbReference>
<dbReference type="InterPro" id="IPR036909">
    <property type="entry name" value="Cyt_c-like_dom_sf"/>
</dbReference>
<dbReference type="PRINTS" id="PR00606">
    <property type="entry name" value="CYTCHROMECID"/>
</dbReference>
<evidence type="ECO:0000256" key="4">
    <source>
        <dbReference type="ARBA" id="ARBA00022982"/>
    </source>
</evidence>
<organism evidence="7 8">
    <name type="scientific">Ralstonia insidiosa</name>
    <dbReference type="NCBI Taxonomy" id="190721"/>
    <lineage>
        <taxon>Bacteria</taxon>
        <taxon>Pseudomonadati</taxon>
        <taxon>Pseudomonadota</taxon>
        <taxon>Betaproteobacteria</taxon>
        <taxon>Burkholderiales</taxon>
        <taxon>Burkholderiaceae</taxon>
        <taxon>Ralstonia</taxon>
    </lineage>
</organism>
<dbReference type="PROSITE" id="PS51007">
    <property type="entry name" value="CYTC"/>
    <property type="match status" value="1"/>
</dbReference>
<accession>A0A192A3U5</accession>
<dbReference type="GO" id="GO:0009055">
    <property type="term" value="F:electron transfer activity"/>
    <property type="evidence" value="ECO:0007669"/>
    <property type="project" value="InterPro"/>
</dbReference>
<dbReference type="OrthoDB" id="9814063at2"/>
<dbReference type="InterPro" id="IPR009056">
    <property type="entry name" value="Cyt_c-like_dom"/>
</dbReference>
<evidence type="ECO:0000256" key="6">
    <source>
        <dbReference type="PIRSR" id="PIRSR602324-1"/>
    </source>
</evidence>
<keyword evidence="3 6" id="KW-0479">Metal-binding</keyword>
<keyword evidence="1" id="KW-0813">Transport</keyword>
<evidence type="ECO:0000313" key="8">
    <source>
        <dbReference type="Proteomes" id="UP000078572"/>
    </source>
</evidence>
<evidence type="ECO:0000256" key="3">
    <source>
        <dbReference type="ARBA" id="ARBA00022723"/>
    </source>
</evidence>
<dbReference type="AlphaFoldDB" id="A0A192A3U5"/>
<protein>
    <submittedName>
        <fullName evidence="7">Cytochrome C</fullName>
    </submittedName>
</protein>
<sequence length="110" mass="11405">MMMRNGVVSLLALASTAFCAAGAHAAPDMQALADKSGCFSCHSVQTKIVGPAFVDVAAKYKGDADAPAKLAKKVREGGKGVWGRIPMPPHPNLNEDEAKQLVAWVLSAGS</sequence>
<dbReference type="STRING" id="190721.ACS15_4559"/>
<reference evidence="8" key="1">
    <citation type="submission" date="2016-06" db="EMBL/GenBank/DDBJ databases">
        <authorList>
            <person name="Xu Y."/>
            <person name="Nagy A."/>
            <person name="Yan X."/>
            <person name="Kim S.W."/>
            <person name="Haley B."/>
            <person name="Liu N.T."/>
            <person name="Nou X."/>
        </authorList>
    </citation>
    <scope>NUCLEOTIDE SEQUENCE [LARGE SCALE GENOMIC DNA]</scope>
    <source>
        <strain evidence="8">ATCC 49129</strain>
    </source>
</reference>
<evidence type="ECO:0000256" key="1">
    <source>
        <dbReference type="ARBA" id="ARBA00022448"/>
    </source>
</evidence>
<proteinExistence type="predicted"/>
<comment type="PTM">
    <text evidence="6">Binds 1 heme c group covalently per subunit.</text>
</comment>
<keyword evidence="2 6" id="KW-0349">Heme</keyword>
<name>A0A192A3U5_9RALS</name>
<dbReference type="Proteomes" id="UP000078572">
    <property type="component" value="Chromosome 2"/>
</dbReference>
<dbReference type="EMBL" id="CP016023">
    <property type="protein sequence ID" value="ANJ75059.1"/>
    <property type="molecule type" value="Genomic_DNA"/>
</dbReference>
<feature type="binding site" description="covalent" evidence="6">
    <location>
        <position position="87"/>
    </location>
    <ligand>
        <name>heme c</name>
        <dbReference type="ChEBI" id="CHEBI:61717"/>
    </ligand>
</feature>
<dbReference type="Gene3D" id="1.10.760.10">
    <property type="entry name" value="Cytochrome c-like domain"/>
    <property type="match status" value="1"/>
</dbReference>
<keyword evidence="5 6" id="KW-0408">Iron</keyword>
<dbReference type="GO" id="GO:0020037">
    <property type="term" value="F:heme binding"/>
    <property type="evidence" value="ECO:0007669"/>
    <property type="project" value="InterPro"/>
</dbReference>
<keyword evidence="4" id="KW-0249">Electron transport</keyword>
<dbReference type="InterPro" id="IPR002324">
    <property type="entry name" value="Cyt_c_ID"/>
</dbReference>